<protein>
    <submittedName>
        <fullName evidence="1">Uncharacterized protein</fullName>
    </submittedName>
</protein>
<gene>
    <name evidence="1" type="ORF">ACFQ07_01155</name>
</gene>
<name>A0ABW3CAA0_9ACTN</name>
<evidence type="ECO:0000313" key="1">
    <source>
        <dbReference type="EMBL" id="MFD0850830.1"/>
    </source>
</evidence>
<accession>A0ABW3CAA0</accession>
<proteinExistence type="predicted"/>
<dbReference type="EMBL" id="JBHTIR010000145">
    <property type="protein sequence ID" value="MFD0850830.1"/>
    <property type="molecule type" value="Genomic_DNA"/>
</dbReference>
<feature type="non-terminal residue" evidence="1">
    <location>
        <position position="99"/>
    </location>
</feature>
<keyword evidence="2" id="KW-1185">Reference proteome</keyword>
<organism evidence="1 2">
    <name type="scientific">Actinomadura adrarensis</name>
    <dbReference type="NCBI Taxonomy" id="1819600"/>
    <lineage>
        <taxon>Bacteria</taxon>
        <taxon>Bacillati</taxon>
        <taxon>Actinomycetota</taxon>
        <taxon>Actinomycetes</taxon>
        <taxon>Streptosporangiales</taxon>
        <taxon>Thermomonosporaceae</taxon>
        <taxon>Actinomadura</taxon>
    </lineage>
</organism>
<comment type="caution">
    <text evidence="1">The sequence shown here is derived from an EMBL/GenBank/DDBJ whole genome shotgun (WGS) entry which is preliminary data.</text>
</comment>
<sequence>MKSPRWFRQELAQTGGLILEGAVTDEAAADKLTGQILAKDEPFARAVIGEYVRKQVKSWVASHRRVSSGDADGGQTDLFPEIPRKVEVAPGRFVAQGFM</sequence>
<dbReference type="Proteomes" id="UP001597083">
    <property type="component" value="Unassembled WGS sequence"/>
</dbReference>
<reference evidence="2" key="1">
    <citation type="journal article" date="2019" name="Int. J. Syst. Evol. Microbiol.">
        <title>The Global Catalogue of Microorganisms (GCM) 10K type strain sequencing project: providing services to taxonomists for standard genome sequencing and annotation.</title>
        <authorList>
            <consortium name="The Broad Institute Genomics Platform"/>
            <consortium name="The Broad Institute Genome Sequencing Center for Infectious Disease"/>
            <person name="Wu L."/>
            <person name="Ma J."/>
        </authorList>
    </citation>
    <scope>NUCLEOTIDE SEQUENCE [LARGE SCALE GENOMIC DNA]</scope>
    <source>
        <strain evidence="2">JCM 31696</strain>
    </source>
</reference>
<evidence type="ECO:0000313" key="2">
    <source>
        <dbReference type="Proteomes" id="UP001597083"/>
    </source>
</evidence>